<accession>T1EET7</accession>
<organism evidence="8 9">
    <name type="scientific">Helobdella robusta</name>
    <name type="common">Californian leech</name>
    <dbReference type="NCBI Taxonomy" id="6412"/>
    <lineage>
        <taxon>Eukaryota</taxon>
        <taxon>Metazoa</taxon>
        <taxon>Spiralia</taxon>
        <taxon>Lophotrochozoa</taxon>
        <taxon>Annelida</taxon>
        <taxon>Clitellata</taxon>
        <taxon>Hirudinea</taxon>
        <taxon>Rhynchobdellida</taxon>
        <taxon>Glossiphoniidae</taxon>
        <taxon>Helobdella</taxon>
    </lineage>
</organism>
<feature type="transmembrane region" description="Helical" evidence="5">
    <location>
        <begin position="550"/>
        <end position="571"/>
    </location>
</feature>
<dbReference type="eggNOG" id="KOG1286">
    <property type="taxonomic scope" value="Eukaryota"/>
</dbReference>
<dbReference type="KEGG" id="hro:HELRODRAFT_109424"/>
<dbReference type="STRING" id="6412.T1EET7"/>
<sequence length="639" mass="70361">MKCGKLQVALARRKSIRQTLSIETNLKKCLSTFDLISLGIGCTLGCGIYVVTGEVIRNITGPSVVLSFLIAAFASMLAAFSYAEFGARVPRAGSAYIYSYVTVGEGWAFVIGWNLILEYVIGAASTAKAISTYLDSLMGKKISTAMVSVMPLNTHSLSPYPDFVAFGFVALLTVIVCIGIHESSFLNNIFTLINISILVFVIFFGAFQIDTSNWSIPTEKVRDVSICLASKSYQPSDYGTGGFFPFGYLGVMAGASICFYSYIGFDVITVAGEETVSPQKSIPISIMVSLLVCSTAYVLLSAVLTMMVPYYSLDPESPISSAFSLLGWKVPAIVINIGAVVCIISSLLTYVLAMPRIFYAMASDGLLFKFLGNINQRFKTPVNATLVSGLFTGILSMFFELIDLVNMMSIGTLLAYTLVSICVLLLRYKPEVEQKDNEMSNIVHAEADEKDMEMEVANKKSFVNKLKCLCFLSPDCSSAPNKKSFMIVSICLALIVLLTLLNTMMAYLWFYGWIPSLVVVICFVALFFLLTVYCIIIIANQPKHKPELSFLVPLVPLLPIVSVIANIYLMLNLSKMTWLRFLIWMIIGIFIYFGYGMHHSSEINETKELKTGAKEDYNKLEGLNEESKIVPNESIVVTE</sequence>
<reference evidence="9" key="1">
    <citation type="submission" date="2012-12" db="EMBL/GenBank/DDBJ databases">
        <authorList>
            <person name="Hellsten U."/>
            <person name="Grimwood J."/>
            <person name="Chapman J.A."/>
            <person name="Shapiro H."/>
            <person name="Aerts A."/>
            <person name="Otillar R.P."/>
            <person name="Terry A.Y."/>
            <person name="Boore J.L."/>
            <person name="Simakov O."/>
            <person name="Marletaz F."/>
            <person name="Cho S.-J."/>
            <person name="Edsinger-Gonzales E."/>
            <person name="Havlak P."/>
            <person name="Kuo D.-H."/>
            <person name="Larsson T."/>
            <person name="Lv J."/>
            <person name="Arendt D."/>
            <person name="Savage R."/>
            <person name="Osoegawa K."/>
            <person name="de Jong P."/>
            <person name="Lindberg D.R."/>
            <person name="Seaver E.C."/>
            <person name="Weisblat D.A."/>
            <person name="Putnam N.H."/>
            <person name="Grigoriev I.V."/>
            <person name="Rokhsar D.S."/>
        </authorList>
    </citation>
    <scope>NUCLEOTIDE SEQUENCE</scope>
</reference>
<dbReference type="FunCoup" id="T1EET7">
    <property type="interactions" value="184"/>
</dbReference>
<feature type="transmembrane region" description="Helical" evidence="5">
    <location>
        <begin position="485"/>
        <end position="510"/>
    </location>
</feature>
<feature type="domain" description="Cationic amino acid transporter C-terminal" evidence="6">
    <location>
        <begin position="550"/>
        <end position="600"/>
    </location>
</feature>
<feature type="transmembrane region" description="Helical" evidence="5">
    <location>
        <begin position="35"/>
        <end position="52"/>
    </location>
</feature>
<feature type="transmembrane region" description="Helical" evidence="5">
    <location>
        <begin position="243"/>
        <end position="263"/>
    </location>
</feature>
<evidence type="ECO:0000256" key="3">
    <source>
        <dbReference type="ARBA" id="ARBA00022989"/>
    </source>
</evidence>
<dbReference type="CTD" id="20195089"/>
<keyword evidence="4 5" id="KW-0472">Membrane</keyword>
<dbReference type="RefSeq" id="XP_009011890.1">
    <property type="nucleotide sequence ID" value="XM_009013642.1"/>
</dbReference>
<proteinExistence type="predicted"/>
<dbReference type="GeneID" id="20195089"/>
<evidence type="ECO:0000256" key="2">
    <source>
        <dbReference type="ARBA" id="ARBA00022692"/>
    </source>
</evidence>
<dbReference type="HOGENOM" id="CLU_007946_15_7_1"/>
<dbReference type="Pfam" id="PF13520">
    <property type="entry name" value="AA_permease_2"/>
    <property type="match status" value="1"/>
</dbReference>
<feature type="transmembrane region" description="Helical" evidence="5">
    <location>
        <begin position="380"/>
        <end position="399"/>
    </location>
</feature>
<evidence type="ECO:0000256" key="1">
    <source>
        <dbReference type="ARBA" id="ARBA00004141"/>
    </source>
</evidence>
<dbReference type="InterPro" id="IPR002293">
    <property type="entry name" value="AA/rel_permease1"/>
</dbReference>
<feature type="transmembrane region" description="Helical" evidence="5">
    <location>
        <begin position="95"/>
        <end position="116"/>
    </location>
</feature>
<dbReference type="Pfam" id="PF13906">
    <property type="entry name" value="AA_permease_C"/>
    <property type="match status" value="1"/>
</dbReference>
<dbReference type="PANTHER" id="PTHR43243:SF20">
    <property type="entry name" value="CATIONIC AMINO ACID TRANSPORTER 3"/>
    <property type="match status" value="1"/>
</dbReference>
<dbReference type="GO" id="GO:0005886">
    <property type="term" value="C:plasma membrane"/>
    <property type="evidence" value="ECO:0000318"/>
    <property type="project" value="GO_Central"/>
</dbReference>
<dbReference type="AlphaFoldDB" id="T1EET7"/>
<dbReference type="EMBL" id="AMQM01002869">
    <property type="status" value="NOT_ANNOTATED_CDS"/>
    <property type="molecule type" value="Genomic_DNA"/>
</dbReference>
<evidence type="ECO:0000313" key="9">
    <source>
        <dbReference type="Proteomes" id="UP000015101"/>
    </source>
</evidence>
<dbReference type="EnsemblMetazoa" id="HelroT109424">
    <property type="protein sequence ID" value="HelroP109424"/>
    <property type="gene ID" value="HelroG109424"/>
</dbReference>
<keyword evidence="9" id="KW-1185">Reference proteome</keyword>
<feature type="transmembrane region" description="Helical" evidence="5">
    <location>
        <begin position="284"/>
        <end position="313"/>
    </location>
</feature>
<evidence type="ECO:0000259" key="6">
    <source>
        <dbReference type="Pfam" id="PF13906"/>
    </source>
</evidence>
<feature type="transmembrane region" description="Helical" evidence="5">
    <location>
        <begin position="188"/>
        <end position="209"/>
    </location>
</feature>
<dbReference type="EMBL" id="KB095905">
    <property type="protein sequence ID" value="ESO10076.1"/>
    <property type="molecule type" value="Genomic_DNA"/>
</dbReference>
<dbReference type="Proteomes" id="UP000015101">
    <property type="component" value="Unassembled WGS sequence"/>
</dbReference>
<keyword evidence="3 5" id="KW-1133">Transmembrane helix</keyword>
<dbReference type="InterPro" id="IPR029485">
    <property type="entry name" value="CAT_C"/>
</dbReference>
<feature type="transmembrane region" description="Helical" evidence="5">
    <location>
        <begin position="333"/>
        <end position="359"/>
    </location>
</feature>
<dbReference type="OrthoDB" id="3900342at2759"/>
<dbReference type="PANTHER" id="PTHR43243">
    <property type="entry name" value="INNER MEMBRANE TRANSPORTER YGJI-RELATED"/>
    <property type="match status" value="1"/>
</dbReference>
<reference evidence="7 9" key="2">
    <citation type="journal article" date="2013" name="Nature">
        <title>Insights into bilaterian evolution from three spiralian genomes.</title>
        <authorList>
            <person name="Simakov O."/>
            <person name="Marletaz F."/>
            <person name="Cho S.J."/>
            <person name="Edsinger-Gonzales E."/>
            <person name="Havlak P."/>
            <person name="Hellsten U."/>
            <person name="Kuo D.H."/>
            <person name="Larsson T."/>
            <person name="Lv J."/>
            <person name="Arendt D."/>
            <person name="Savage R."/>
            <person name="Osoegawa K."/>
            <person name="de Jong P."/>
            <person name="Grimwood J."/>
            <person name="Chapman J.A."/>
            <person name="Shapiro H."/>
            <person name="Aerts A."/>
            <person name="Otillar R.P."/>
            <person name="Terry A.Y."/>
            <person name="Boore J.L."/>
            <person name="Grigoriev I.V."/>
            <person name="Lindberg D.R."/>
            <person name="Seaver E.C."/>
            <person name="Weisblat D.A."/>
            <person name="Putnam N.H."/>
            <person name="Rokhsar D.S."/>
        </authorList>
    </citation>
    <scope>NUCLEOTIDE SEQUENCE</scope>
</reference>
<keyword evidence="2 5" id="KW-0812">Transmembrane</keyword>
<dbReference type="FunFam" id="1.20.1740.10:FF:000010">
    <property type="entry name" value="probable cationic amino acid transporter"/>
    <property type="match status" value="1"/>
</dbReference>
<dbReference type="OMA" id="MTLQDSA"/>
<evidence type="ECO:0000313" key="7">
    <source>
        <dbReference type="EMBL" id="ESO10076.1"/>
    </source>
</evidence>
<evidence type="ECO:0000313" key="8">
    <source>
        <dbReference type="EnsemblMetazoa" id="HelroP109424"/>
    </source>
</evidence>
<dbReference type="InParanoid" id="T1EET7"/>
<evidence type="ECO:0000256" key="5">
    <source>
        <dbReference type="SAM" id="Phobius"/>
    </source>
</evidence>
<feature type="transmembrane region" description="Helical" evidence="5">
    <location>
        <begin position="64"/>
        <end position="83"/>
    </location>
</feature>
<feature type="transmembrane region" description="Helical" evidence="5">
    <location>
        <begin position="516"/>
        <end position="538"/>
    </location>
</feature>
<feature type="transmembrane region" description="Helical" evidence="5">
    <location>
        <begin position="577"/>
        <end position="595"/>
    </location>
</feature>
<feature type="transmembrane region" description="Helical" evidence="5">
    <location>
        <begin position="405"/>
        <end position="426"/>
    </location>
</feature>
<feature type="transmembrane region" description="Helical" evidence="5">
    <location>
        <begin position="163"/>
        <end position="181"/>
    </location>
</feature>
<gene>
    <name evidence="8" type="primary">20195089</name>
    <name evidence="7" type="ORF">HELRODRAFT_109424</name>
</gene>
<comment type="subcellular location">
    <subcellularLocation>
        <location evidence="1">Membrane</location>
        <topology evidence="1">Multi-pass membrane protein</topology>
    </subcellularLocation>
</comment>
<reference evidence="8" key="3">
    <citation type="submission" date="2015-06" db="UniProtKB">
        <authorList>
            <consortium name="EnsemblMetazoa"/>
        </authorList>
    </citation>
    <scope>IDENTIFICATION</scope>
</reference>
<name>T1EET7_HELRO</name>
<dbReference type="GO" id="GO:0006865">
    <property type="term" value="P:amino acid transport"/>
    <property type="evidence" value="ECO:0000318"/>
    <property type="project" value="GO_Central"/>
</dbReference>
<protein>
    <recommendedName>
        <fullName evidence="6">Cationic amino acid transporter C-terminal domain-containing protein</fullName>
    </recommendedName>
</protein>
<dbReference type="Gene3D" id="1.20.1740.10">
    <property type="entry name" value="Amino acid/polyamine transporter I"/>
    <property type="match status" value="2"/>
</dbReference>
<dbReference type="PIRSF" id="PIRSF006060">
    <property type="entry name" value="AA_transporter"/>
    <property type="match status" value="1"/>
</dbReference>
<dbReference type="GO" id="GO:0015171">
    <property type="term" value="F:amino acid transmembrane transporter activity"/>
    <property type="evidence" value="ECO:0000318"/>
    <property type="project" value="GO_Central"/>
</dbReference>
<evidence type="ECO:0000256" key="4">
    <source>
        <dbReference type="ARBA" id="ARBA00023136"/>
    </source>
</evidence>